<dbReference type="SUPFAM" id="SSF53098">
    <property type="entry name" value="Ribonuclease H-like"/>
    <property type="match status" value="1"/>
</dbReference>
<evidence type="ECO:0000313" key="1">
    <source>
        <dbReference type="EMBL" id="KAK3897907.1"/>
    </source>
</evidence>
<dbReference type="PANTHER" id="PTHR22891">
    <property type="entry name" value="EUKARYOTIC TRANSLATION INITIATION FACTOR 2C"/>
    <property type="match status" value="1"/>
</dbReference>
<accession>A0AAN6MBI0</accession>
<gene>
    <name evidence="1" type="ORF">C8A05DRAFT_38514</name>
</gene>
<protein>
    <recommendedName>
        <fullName evidence="3">Piwi domain-containing protein</fullName>
    </recommendedName>
</protein>
<keyword evidence="2" id="KW-1185">Reference proteome</keyword>
<dbReference type="AlphaFoldDB" id="A0AAN6MBI0"/>
<dbReference type="GO" id="GO:0003676">
    <property type="term" value="F:nucleic acid binding"/>
    <property type="evidence" value="ECO:0007669"/>
    <property type="project" value="InterPro"/>
</dbReference>
<dbReference type="Proteomes" id="UP001303889">
    <property type="component" value="Unassembled WGS sequence"/>
</dbReference>
<dbReference type="Gene3D" id="3.30.420.10">
    <property type="entry name" value="Ribonuclease H-like superfamily/Ribonuclease H"/>
    <property type="match status" value="1"/>
</dbReference>
<dbReference type="EMBL" id="MU856043">
    <property type="protein sequence ID" value="KAK3897907.1"/>
    <property type="molecule type" value="Genomic_DNA"/>
</dbReference>
<reference evidence="1" key="2">
    <citation type="submission" date="2023-05" db="EMBL/GenBank/DDBJ databases">
        <authorList>
            <consortium name="Lawrence Berkeley National Laboratory"/>
            <person name="Steindorff A."/>
            <person name="Hensen N."/>
            <person name="Bonometti L."/>
            <person name="Westerberg I."/>
            <person name="Brannstrom I.O."/>
            <person name="Guillou S."/>
            <person name="Cros-Aarteil S."/>
            <person name="Calhoun S."/>
            <person name="Haridas S."/>
            <person name="Kuo A."/>
            <person name="Mondo S."/>
            <person name="Pangilinan J."/>
            <person name="Riley R."/>
            <person name="Labutti K."/>
            <person name="Andreopoulos B."/>
            <person name="Lipzen A."/>
            <person name="Chen C."/>
            <person name="Yanf M."/>
            <person name="Daum C."/>
            <person name="Ng V."/>
            <person name="Clum A."/>
            <person name="Ohm R."/>
            <person name="Martin F."/>
            <person name="Silar P."/>
            <person name="Natvig D."/>
            <person name="Lalanne C."/>
            <person name="Gautier V."/>
            <person name="Ament-Velasquez S.L."/>
            <person name="Kruys A."/>
            <person name="Hutchinson M.I."/>
            <person name="Powell A.J."/>
            <person name="Barry K."/>
            <person name="Miller A.N."/>
            <person name="Grigoriev I.V."/>
            <person name="Debuchy R."/>
            <person name="Gladieux P."/>
            <person name="Thoren M.H."/>
            <person name="Johannesson H."/>
        </authorList>
    </citation>
    <scope>NUCLEOTIDE SEQUENCE</scope>
    <source>
        <strain evidence="1">CBS 103.79</strain>
    </source>
</reference>
<sequence>MAPQISHFLQLWRTARPAHYFVVLDEIFRTHYAKTVPPSLQNTADVLEALTQNMCYTYGRATKAVSLCTPAYHADVVRERARCYLSGVFETPSHSMAGSVGGAPAAISSDDVLIHARLRDSMFYI</sequence>
<comment type="caution">
    <text evidence="1">The sequence shown here is derived from an EMBL/GenBank/DDBJ whole genome shotgun (WGS) entry which is preliminary data.</text>
</comment>
<organism evidence="1 2">
    <name type="scientific">Staphylotrichum tortipilum</name>
    <dbReference type="NCBI Taxonomy" id="2831512"/>
    <lineage>
        <taxon>Eukaryota</taxon>
        <taxon>Fungi</taxon>
        <taxon>Dikarya</taxon>
        <taxon>Ascomycota</taxon>
        <taxon>Pezizomycotina</taxon>
        <taxon>Sordariomycetes</taxon>
        <taxon>Sordariomycetidae</taxon>
        <taxon>Sordariales</taxon>
        <taxon>Chaetomiaceae</taxon>
        <taxon>Staphylotrichum</taxon>
    </lineage>
</organism>
<evidence type="ECO:0008006" key="3">
    <source>
        <dbReference type="Google" id="ProtNLM"/>
    </source>
</evidence>
<dbReference type="InterPro" id="IPR012337">
    <property type="entry name" value="RNaseH-like_sf"/>
</dbReference>
<evidence type="ECO:0000313" key="2">
    <source>
        <dbReference type="Proteomes" id="UP001303889"/>
    </source>
</evidence>
<proteinExistence type="predicted"/>
<dbReference type="InterPro" id="IPR036397">
    <property type="entry name" value="RNaseH_sf"/>
</dbReference>
<reference evidence="1" key="1">
    <citation type="journal article" date="2023" name="Mol. Phylogenet. Evol.">
        <title>Genome-scale phylogeny and comparative genomics of the fungal order Sordariales.</title>
        <authorList>
            <person name="Hensen N."/>
            <person name="Bonometti L."/>
            <person name="Westerberg I."/>
            <person name="Brannstrom I.O."/>
            <person name="Guillou S."/>
            <person name="Cros-Aarteil S."/>
            <person name="Calhoun S."/>
            <person name="Haridas S."/>
            <person name="Kuo A."/>
            <person name="Mondo S."/>
            <person name="Pangilinan J."/>
            <person name="Riley R."/>
            <person name="LaButti K."/>
            <person name="Andreopoulos B."/>
            <person name="Lipzen A."/>
            <person name="Chen C."/>
            <person name="Yan M."/>
            <person name="Daum C."/>
            <person name="Ng V."/>
            <person name="Clum A."/>
            <person name="Steindorff A."/>
            <person name="Ohm R.A."/>
            <person name="Martin F."/>
            <person name="Silar P."/>
            <person name="Natvig D.O."/>
            <person name="Lalanne C."/>
            <person name="Gautier V."/>
            <person name="Ament-Velasquez S.L."/>
            <person name="Kruys A."/>
            <person name="Hutchinson M.I."/>
            <person name="Powell A.J."/>
            <person name="Barry K."/>
            <person name="Miller A.N."/>
            <person name="Grigoriev I.V."/>
            <person name="Debuchy R."/>
            <person name="Gladieux P."/>
            <person name="Hiltunen Thoren M."/>
            <person name="Johannesson H."/>
        </authorList>
    </citation>
    <scope>NUCLEOTIDE SEQUENCE</scope>
    <source>
        <strain evidence="1">CBS 103.79</strain>
    </source>
</reference>
<name>A0AAN6MBI0_9PEZI</name>